<comment type="caution">
    <text evidence="2">The sequence shown here is derived from an EMBL/GenBank/DDBJ whole genome shotgun (WGS) entry which is preliminary data.</text>
</comment>
<dbReference type="InterPro" id="IPR001173">
    <property type="entry name" value="Glyco_trans_2-like"/>
</dbReference>
<dbReference type="EC" id="2.4.-.-" evidence="2"/>
<name>A0A0Z8JV17_STRSU</name>
<organism evidence="2 4">
    <name type="scientific">Streptococcus suis</name>
    <dbReference type="NCBI Taxonomy" id="1307"/>
    <lineage>
        <taxon>Bacteria</taxon>
        <taxon>Bacillati</taxon>
        <taxon>Bacillota</taxon>
        <taxon>Bacilli</taxon>
        <taxon>Lactobacillales</taxon>
        <taxon>Streptococcaceae</taxon>
        <taxon>Streptococcus</taxon>
    </lineage>
</organism>
<dbReference type="EMBL" id="JAUTFT010000005">
    <property type="protein sequence ID" value="MDW8634862.1"/>
    <property type="molecule type" value="Genomic_DNA"/>
</dbReference>
<accession>A0A0Z8JV17</accession>
<keyword evidence="2" id="KW-0328">Glycosyltransferase</keyword>
<dbReference type="PANTHER" id="PTHR22916:SF3">
    <property type="entry name" value="UDP-GLCNAC:BETAGAL BETA-1,3-N-ACETYLGLUCOSAMINYLTRANSFERASE-LIKE PROTEIN 1"/>
    <property type="match status" value="1"/>
</dbReference>
<dbReference type="RefSeq" id="WP_014638255.1">
    <property type="nucleotide sequence ID" value="NZ_AP023392.1"/>
</dbReference>
<dbReference type="InterPro" id="IPR029044">
    <property type="entry name" value="Nucleotide-diphossugar_trans"/>
</dbReference>
<evidence type="ECO:0000313" key="2">
    <source>
        <dbReference type="EMBL" id="MDW8634862.1"/>
    </source>
</evidence>
<sequence length="318" mass="37267">MITVLMATYNGSPFIIKQLDSIRNQSVSADKVIILDDCSTDDTIQIIKDYIEKYSLDSWLVSQNKTNQGHYRTFINLTKLVQEGIVFFSDQDDIWDSHKIEIMLPIFDRENVSMVFCKSRLIDESGNIISSPDTSDGINTYSLEKLLQAWPSGYQTAYRAEVLGDMINREFYKFPYFQFHDVLFGMLACIYGDVIEIDSILDSHRLHLNNVTLSSSSKSFHNSLGSRLDYYMKMYNRYDFVAQVACDEENDDVERISKNYYELYTARYNFIKNWNIYSILKLYQLRNYYNGKRAFISDIVYALRLHSVFGMIVSKFRR</sequence>
<dbReference type="GO" id="GO:0016758">
    <property type="term" value="F:hexosyltransferase activity"/>
    <property type="evidence" value="ECO:0007669"/>
    <property type="project" value="UniProtKB-ARBA"/>
</dbReference>
<dbReference type="EMBL" id="JAUTFL010000003">
    <property type="protein sequence ID" value="MDW8645009.1"/>
    <property type="molecule type" value="Genomic_DNA"/>
</dbReference>
<protein>
    <submittedName>
        <fullName evidence="2">Glycosyltransferase</fullName>
        <ecNumber evidence="2">2.4.-.-</ecNumber>
    </submittedName>
</protein>
<dbReference type="Pfam" id="PF00535">
    <property type="entry name" value="Glycos_transf_2"/>
    <property type="match status" value="1"/>
</dbReference>
<dbReference type="PANTHER" id="PTHR22916">
    <property type="entry name" value="GLYCOSYLTRANSFERASE"/>
    <property type="match status" value="1"/>
</dbReference>
<dbReference type="AlphaFoldDB" id="A0A0Z8JV17"/>
<dbReference type="SUPFAM" id="SSF53448">
    <property type="entry name" value="Nucleotide-diphospho-sugar transferases"/>
    <property type="match status" value="1"/>
</dbReference>
<evidence type="ECO:0000313" key="3">
    <source>
        <dbReference type="EMBL" id="MDW8645009.1"/>
    </source>
</evidence>
<keyword evidence="2" id="KW-0808">Transferase</keyword>
<evidence type="ECO:0000259" key="1">
    <source>
        <dbReference type="Pfam" id="PF00535"/>
    </source>
</evidence>
<reference evidence="2" key="1">
    <citation type="submission" date="2023-07" db="EMBL/GenBank/DDBJ databases">
        <title>Characterization of virulence traits, antimicrobial resistance genes carried by mobile genetic elements and competence in Streptococcus suis strains isolated in France.</title>
        <authorList>
            <person name="Dechene-Tempier M."/>
            <person name="Marois-Crehan C."/>
            <person name="De Boisseson C."/>
            <person name="Lucas P."/>
            <person name="Bougeard S."/>
            <person name="Libante V."/>
            <person name="Payot S."/>
        </authorList>
    </citation>
    <scope>NUCLEOTIDE SEQUENCE</scope>
    <source>
        <strain evidence="2">1532</strain>
        <strain evidence="3">1551</strain>
    </source>
</reference>
<dbReference type="Proteomes" id="UP001276229">
    <property type="component" value="Unassembled WGS sequence"/>
</dbReference>
<dbReference type="Proteomes" id="UP001272448">
    <property type="component" value="Unassembled WGS sequence"/>
</dbReference>
<evidence type="ECO:0000313" key="4">
    <source>
        <dbReference type="Proteomes" id="UP001272448"/>
    </source>
</evidence>
<feature type="domain" description="Glycosyltransferase 2-like" evidence="1">
    <location>
        <begin position="3"/>
        <end position="134"/>
    </location>
</feature>
<dbReference type="Gene3D" id="3.90.550.10">
    <property type="entry name" value="Spore Coat Polysaccharide Biosynthesis Protein SpsA, Chain A"/>
    <property type="match status" value="1"/>
</dbReference>
<proteinExistence type="predicted"/>
<gene>
    <name evidence="3" type="ORF">Q7V66_02435</name>
    <name evidence="2" type="ORF">Q7V77_03895</name>
</gene>